<accession>A0ABV2HFF0</accession>
<name>A0ABV2HFF0_9HYPH</name>
<dbReference type="EC" id="2.5.1.3" evidence="2"/>
<proteinExistence type="predicted"/>
<dbReference type="EMBL" id="JBEPLI010000001">
    <property type="protein sequence ID" value="MET3589263.1"/>
    <property type="molecule type" value="Genomic_DNA"/>
</dbReference>
<evidence type="ECO:0000313" key="3">
    <source>
        <dbReference type="Proteomes" id="UP001549086"/>
    </source>
</evidence>
<dbReference type="Gene3D" id="3.20.20.70">
    <property type="entry name" value="Aldolase class I"/>
    <property type="match status" value="1"/>
</dbReference>
<feature type="domain" description="Thiamine phosphate synthase/TenI" evidence="1">
    <location>
        <begin position="59"/>
        <end position="195"/>
    </location>
</feature>
<dbReference type="CDD" id="cd00564">
    <property type="entry name" value="TMP_TenI"/>
    <property type="match status" value="1"/>
</dbReference>
<dbReference type="InterPro" id="IPR022998">
    <property type="entry name" value="ThiamineP_synth_TenI"/>
</dbReference>
<gene>
    <name evidence="2" type="ORF">ABID23_000333</name>
</gene>
<dbReference type="InterPro" id="IPR013785">
    <property type="entry name" value="Aldolase_TIM"/>
</dbReference>
<dbReference type="NCBIfam" id="NF005080">
    <property type="entry name" value="PRK06512.1"/>
    <property type="match status" value="1"/>
</dbReference>
<dbReference type="RefSeq" id="WP_354188637.1">
    <property type="nucleotide sequence ID" value="NZ_JBEPLI010000001.1"/>
</dbReference>
<keyword evidence="2" id="KW-0808">Transferase</keyword>
<organism evidence="2 3">
    <name type="scientific">Bartonella silvatica</name>
    <dbReference type="NCBI Taxonomy" id="357760"/>
    <lineage>
        <taxon>Bacteria</taxon>
        <taxon>Pseudomonadati</taxon>
        <taxon>Pseudomonadota</taxon>
        <taxon>Alphaproteobacteria</taxon>
        <taxon>Hyphomicrobiales</taxon>
        <taxon>Bartonellaceae</taxon>
        <taxon>Bartonella</taxon>
    </lineage>
</organism>
<dbReference type="Pfam" id="PF02581">
    <property type="entry name" value="TMP-TENI"/>
    <property type="match status" value="1"/>
</dbReference>
<dbReference type="SUPFAM" id="SSF51391">
    <property type="entry name" value="Thiamin phosphate synthase"/>
    <property type="match status" value="1"/>
</dbReference>
<protein>
    <submittedName>
        <fullName evidence="2">Thiamine-phosphate pyrophosphorylase</fullName>
        <ecNumber evidence="2">2.5.1.3</ecNumber>
    </submittedName>
</protein>
<dbReference type="InterPro" id="IPR036206">
    <property type="entry name" value="ThiamineP_synth_sf"/>
</dbReference>
<reference evidence="2 3" key="1">
    <citation type="submission" date="2024-06" db="EMBL/GenBank/DDBJ databases">
        <title>Genomic Encyclopedia of Type Strains, Phase IV (KMG-IV): sequencing the most valuable type-strain genomes for metagenomic binning, comparative biology and taxonomic classification.</title>
        <authorList>
            <person name="Goeker M."/>
        </authorList>
    </citation>
    <scope>NUCLEOTIDE SEQUENCE [LARGE SCALE GENOMIC DNA]</scope>
    <source>
        <strain evidence="2 3">DSM 23649</strain>
    </source>
</reference>
<dbReference type="GO" id="GO:0004789">
    <property type="term" value="F:thiamine-phosphate diphosphorylase activity"/>
    <property type="evidence" value="ECO:0007669"/>
    <property type="project" value="UniProtKB-EC"/>
</dbReference>
<evidence type="ECO:0000259" key="1">
    <source>
        <dbReference type="Pfam" id="PF02581"/>
    </source>
</evidence>
<keyword evidence="3" id="KW-1185">Reference proteome</keyword>
<dbReference type="Proteomes" id="UP001549086">
    <property type="component" value="Unassembled WGS sequence"/>
</dbReference>
<comment type="caution">
    <text evidence="2">The sequence shown here is derived from an EMBL/GenBank/DDBJ whole genome shotgun (WGS) entry which is preliminary data.</text>
</comment>
<sequence>MTDQKNKPIDNYNFPQLILTLDVRRLIPPSFLRQILQTKSFSCVITYDSQGAQEDALFLQKQTQTYAEDIQGNDAALLISGDSRIAGRLKADGFHIENDLNALESLQNQKKTQKIIGFGNLRDRHSAMIAGEANVDYLFFGKLGADNKPHAHPRNLQLARWWAEVMEIPAIIQAGSDFETFDEVIKTACEFIALEEMIFENENPLLLLKRIKEKCENAPL</sequence>
<evidence type="ECO:0000313" key="2">
    <source>
        <dbReference type="EMBL" id="MET3589263.1"/>
    </source>
</evidence>